<reference evidence="3 4" key="1">
    <citation type="journal article" date="2015" name="Nature">
        <title>rRNA introns, odd ribosomes, and small enigmatic genomes across a large radiation of phyla.</title>
        <authorList>
            <person name="Brown C.T."/>
            <person name="Hug L.A."/>
            <person name="Thomas B.C."/>
            <person name="Sharon I."/>
            <person name="Castelle C.J."/>
            <person name="Singh A."/>
            <person name="Wilkins M.J."/>
            <person name="Williams K.H."/>
            <person name="Banfield J.F."/>
        </authorList>
    </citation>
    <scope>NUCLEOTIDE SEQUENCE [LARGE SCALE GENOMIC DNA]</scope>
</reference>
<dbReference type="PANTHER" id="PTHR33393">
    <property type="entry name" value="POLYGLUTAMINE SYNTHESIS ACCESSORY PROTEIN RV0574C-RELATED"/>
    <property type="match status" value="1"/>
</dbReference>
<dbReference type="InterPro" id="IPR019079">
    <property type="entry name" value="Capsule_synth_CapA"/>
</dbReference>
<feature type="domain" description="Capsule synthesis protein CapA" evidence="2">
    <location>
        <begin position="34"/>
        <end position="251"/>
    </location>
</feature>
<comment type="similarity">
    <text evidence="1">Belongs to the CapA family.</text>
</comment>
<dbReference type="AlphaFoldDB" id="A0A0F9YLY4"/>
<protein>
    <submittedName>
        <fullName evidence="3">SH3 type 3 domain protein</fullName>
    </submittedName>
</protein>
<dbReference type="InterPro" id="IPR052169">
    <property type="entry name" value="CW_Biosynth-Accessory"/>
</dbReference>
<evidence type="ECO:0000313" key="3">
    <source>
        <dbReference type="EMBL" id="KKP32258.1"/>
    </source>
</evidence>
<evidence type="ECO:0000313" key="4">
    <source>
        <dbReference type="Proteomes" id="UP000034803"/>
    </source>
</evidence>
<dbReference type="PANTHER" id="PTHR33393:SF11">
    <property type="entry name" value="POLYGLUTAMINE SYNTHESIS ACCESSORY PROTEIN RV0574C-RELATED"/>
    <property type="match status" value="1"/>
</dbReference>
<gene>
    <name evidence="3" type="ORF">UR21_C0001G0054</name>
</gene>
<comment type="caution">
    <text evidence="3">The sequence shown here is derived from an EMBL/GenBank/DDBJ whole genome shotgun (WGS) entry which is preliminary data.</text>
</comment>
<name>A0A0F9YLY4_9BACT</name>
<dbReference type="EMBL" id="LBOI01000001">
    <property type="protein sequence ID" value="KKP32258.1"/>
    <property type="molecule type" value="Genomic_DNA"/>
</dbReference>
<dbReference type="Pfam" id="PF09587">
    <property type="entry name" value="PGA_cap"/>
    <property type="match status" value="1"/>
</dbReference>
<accession>A0A0F9YLY4</accession>
<evidence type="ECO:0000259" key="2">
    <source>
        <dbReference type="SMART" id="SM00854"/>
    </source>
</evidence>
<proteinExistence type="inferred from homology"/>
<dbReference type="CDD" id="cd07381">
    <property type="entry name" value="MPP_CapA"/>
    <property type="match status" value="1"/>
</dbReference>
<sequence>MLDKLISSIFVFLLSLVPTFPNQPLNELKNNQTTIIFVGDIMLGRSVMGKAIEVGDNYYPFRKTSEVLNNADITFANLENPIVKNCPGTIGGFKFCTNYEIANGLTFAGIDIVSLANNHSGNYGLEGLTETKKFLSDNNISYVGDSNLAIKEVNGTKFGFLGFDYTLKNNLDNDLKLIKDSKGKVDVLIIGVHWGDEYKDEANSLQRTIAKKMIEAGVDVIIGGHPHWIEDYEEINGKSVYYSLGNFIFDQMWSEETKKGLVVKLTFDRTNLVKKEEFNTYIKSIGQPEIVD</sequence>
<dbReference type="InterPro" id="IPR029052">
    <property type="entry name" value="Metallo-depent_PP-like"/>
</dbReference>
<dbReference type="SMART" id="SM00854">
    <property type="entry name" value="PGA_cap"/>
    <property type="match status" value="1"/>
</dbReference>
<dbReference type="Proteomes" id="UP000034803">
    <property type="component" value="Unassembled WGS sequence"/>
</dbReference>
<organism evidence="3 4">
    <name type="scientific">Candidatus Woesebacteria bacterium GW2011_GWC2_31_9</name>
    <dbReference type="NCBI Taxonomy" id="1618586"/>
    <lineage>
        <taxon>Bacteria</taxon>
        <taxon>Candidatus Woeseibacteriota</taxon>
    </lineage>
</organism>
<dbReference type="Gene3D" id="3.60.21.10">
    <property type="match status" value="1"/>
</dbReference>
<dbReference type="SUPFAM" id="SSF56300">
    <property type="entry name" value="Metallo-dependent phosphatases"/>
    <property type="match status" value="1"/>
</dbReference>
<evidence type="ECO:0000256" key="1">
    <source>
        <dbReference type="ARBA" id="ARBA00005662"/>
    </source>
</evidence>